<dbReference type="SMART" id="SM00448">
    <property type="entry name" value="REC"/>
    <property type="match status" value="1"/>
</dbReference>
<evidence type="ECO:0000256" key="2">
    <source>
        <dbReference type="ARBA" id="ARBA00022553"/>
    </source>
</evidence>
<dbReference type="Gene3D" id="1.10.10.10">
    <property type="entry name" value="Winged helix-like DNA-binding domain superfamily/Winged helix DNA-binding domain"/>
    <property type="match status" value="1"/>
</dbReference>
<organism evidence="10 11">
    <name type="scientific">Lysinibacillus antri</name>
    <dbReference type="NCBI Taxonomy" id="2498145"/>
    <lineage>
        <taxon>Bacteria</taxon>
        <taxon>Bacillati</taxon>
        <taxon>Bacillota</taxon>
        <taxon>Bacilli</taxon>
        <taxon>Bacillales</taxon>
        <taxon>Bacillaceae</taxon>
        <taxon>Lysinibacillus</taxon>
    </lineage>
</organism>
<dbReference type="EMBL" id="RYYR01000016">
    <property type="protein sequence ID" value="RUL51310.1"/>
    <property type="molecule type" value="Genomic_DNA"/>
</dbReference>
<evidence type="ECO:0000313" key="11">
    <source>
        <dbReference type="Proteomes" id="UP000287910"/>
    </source>
</evidence>
<reference evidence="10 11" key="1">
    <citation type="submission" date="2018-12" db="EMBL/GenBank/DDBJ databases">
        <title>Lysinibacillus antri sp. nov., isolated from a cave soil.</title>
        <authorList>
            <person name="Narsing Rao M.P."/>
            <person name="Zhang H."/>
            <person name="Dong Z.-Y."/>
            <person name="Niu X.-K."/>
            <person name="Zhang K."/>
            <person name="Fang B.-Z."/>
            <person name="Kang Y.-Q."/>
            <person name="Xiao M."/>
            <person name="Li W.-J."/>
        </authorList>
    </citation>
    <scope>NUCLEOTIDE SEQUENCE [LARGE SCALE GENOMIC DNA]</scope>
    <source>
        <strain evidence="10 11">SYSU K30002</strain>
    </source>
</reference>
<dbReference type="Proteomes" id="UP000287910">
    <property type="component" value="Unassembled WGS sequence"/>
</dbReference>
<dbReference type="Gene3D" id="3.40.50.2300">
    <property type="match status" value="1"/>
</dbReference>
<evidence type="ECO:0000259" key="9">
    <source>
        <dbReference type="PROSITE" id="PS50110"/>
    </source>
</evidence>
<evidence type="ECO:0000256" key="6">
    <source>
        <dbReference type="ARBA" id="ARBA00023163"/>
    </source>
</evidence>
<evidence type="ECO:0000259" key="8">
    <source>
        <dbReference type="PROSITE" id="PS50043"/>
    </source>
</evidence>
<dbReference type="CDD" id="cd06170">
    <property type="entry name" value="LuxR_C_like"/>
    <property type="match status" value="1"/>
</dbReference>
<dbReference type="InterPro" id="IPR039420">
    <property type="entry name" value="WalR-like"/>
</dbReference>
<dbReference type="Pfam" id="PF00072">
    <property type="entry name" value="Response_reg"/>
    <property type="match status" value="1"/>
</dbReference>
<gene>
    <name evidence="10" type="ORF">EK386_12565</name>
</gene>
<evidence type="ECO:0000256" key="1">
    <source>
        <dbReference type="ARBA" id="ARBA00004496"/>
    </source>
</evidence>
<dbReference type="InterPro" id="IPR016032">
    <property type="entry name" value="Sig_transdc_resp-reg_C-effctor"/>
</dbReference>
<evidence type="ECO:0000256" key="7">
    <source>
        <dbReference type="PROSITE-ProRule" id="PRU00169"/>
    </source>
</evidence>
<dbReference type="GO" id="GO:0005737">
    <property type="term" value="C:cytoplasm"/>
    <property type="evidence" value="ECO:0007669"/>
    <property type="project" value="UniProtKB-SubCell"/>
</dbReference>
<evidence type="ECO:0000256" key="3">
    <source>
        <dbReference type="ARBA" id="ARBA00023012"/>
    </source>
</evidence>
<keyword evidence="6" id="KW-0804">Transcription</keyword>
<dbReference type="InterPro" id="IPR000792">
    <property type="entry name" value="Tscrpt_reg_LuxR_C"/>
</dbReference>
<keyword evidence="11" id="KW-1185">Reference proteome</keyword>
<evidence type="ECO:0000313" key="10">
    <source>
        <dbReference type="EMBL" id="RUL51310.1"/>
    </source>
</evidence>
<keyword evidence="3" id="KW-0902">Two-component regulatory system</keyword>
<accession>A0A432LAE4</accession>
<dbReference type="PRINTS" id="PR00038">
    <property type="entry name" value="HTHLUXR"/>
</dbReference>
<dbReference type="SUPFAM" id="SSF46894">
    <property type="entry name" value="C-terminal effector domain of the bipartite response regulators"/>
    <property type="match status" value="1"/>
</dbReference>
<dbReference type="PROSITE" id="PS50110">
    <property type="entry name" value="RESPONSE_REGULATORY"/>
    <property type="match status" value="1"/>
</dbReference>
<dbReference type="PROSITE" id="PS50043">
    <property type="entry name" value="HTH_LUXR_2"/>
    <property type="match status" value="1"/>
</dbReference>
<comment type="subcellular location">
    <subcellularLocation>
        <location evidence="1">Cytoplasm</location>
    </subcellularLocation>
</comment>
<keyword evidence="5" id="KW-0238">DNA-binding</keyword>
<proteinExistence type="predicted"/>
<keyword evidence="2 7" id="KW-0597">Phosphoprotein</keyword>
<dbReference type="InterPro" id="IPR001789">
    <property type="entry name" value="Sig_transdc_resp-reg_receiver"/>
</dbReference>
<dbReference type="InterPro" id="IPR036388">
    <property type="entry name" value="WH-like_DNA-bd_sf"/>
</dbReference>
<comment type="caution">
    <text evidence="10">The sequence shown here is derived from an EMBL/GenBank/DDBJ whole genome shotgun (WGS) entry which is preliminary data.</text>
</comment>
<dbReference type="PANTHER" id="PTHR43214:SF1">
    <property type="entry name" value="TRANSCRIPTIONAL REGULATORY PROTEIN COMA"/>
    <property type="match status" value="1"/>
</dbReference>
<name>A0A432LAE4_9BACI</name>
<evidence type="ECO:0000256" key="5">
    <source>
        <dbReference type="ARBA" id="ARBA00023125"/>
    </source>
</evidence>
<feature type="domain" description="HTH luxR-type" evidence="8">
    <location>
        <begin position="138"/>
        <end position="203"/>
    </location>
</feature>
<dbReference type="GO" id="GO:0000160">
    <property type="term" value="P:phosphorelay signal transduction system"/>
    <property type="evidence" value="ECO:0007669"/>
    <property type="project" value="UniProtKB-KW"/>
</dbReference>
<evidence type="ECO:0000256" key="4">
    <source>
        <dbReference type="ARBA" id="ARBA00023015"/>
    </source>
</evidence>
<sequence length="205" mass="23343">MISVLIIDDHPIVLDGSKLLFQGVEDIHIETESDPTNVLSQMQTTRFDVFLVDVNMNAKNGIVLAAEIKAFQEDAFVILYTGDDIRSYYPLILEKKIDGVLSKTVSRDKVIQTIRSIVQGDLVLPVDFINFINKKMQNNCEALKLTKKETQLMTMLMDGYTNKMIAEKLNVTQRTVERYLTQLFTLLDVTSRVQAIEVVKEKNLI</sequence>
<feature type="domain" description="Response regulatory" evidence="9">
    <location>
        <begin position="3"/>
        <end position="118"/>
    </location>
</feature>
<dbReference type="Pfam" id="PF00196">
    <property type="entry name" value="GerE"/>
    <property type="match status" value="1"/>
</dbReference>
<keyword evidence="4" id="KW-0805">Transcription regulation</keyword>
<dbReference type="AlphaFoldDB" id="A0A432LAE4"/>
<dbReference type="PANTHER" id="PTHR43214">
    <property type="entry name" value="TWO-COMPONENT RESPONSE REGULATOR"/>
    <property type="match status" value="1"/>
</dbReference>
<dbReference type="SMART" id="SM00421">
    <property type="entry name" value="HTH_LUXR"/>
    <property type="match status" value="1"/>
</dbReference>
<feature type="modified residue" description="4-aspartylphosphate" evidence="7">
    <location>
        <position position="53"/>
    </location>
</feature>
<protein>
    <submittedName>
        <fullName evidence="10">Response regulator transcription factor</fullName>
    </submittedName>
</protein>
<dbReference type="SUPFAM" id="SSF52172">
    <property type="entry name" value="CheY-like"/>
    <property type="match status" value="1"/>
</dbReference>
<dbReference type="InterPro" id="IPR011006">
    <property type="entry name" value="CheY-like_superfamily"/>
</dbReference>
<dbReference type="GO" id="GO:0003677">
    <property type="term" value="F:DNA binding"/>
    <property type="evidence" value="ECO:0007669"/>
    <property type="project" value="UniProtKB-KW"/>
</dbReference>
<dbReference type="RefSeq" id="WP_126659522.1">
    <property type="nucleotide sequence ID" value="NZ_RYYR01000016.1"/>
</dbReference>
<dbReference type="GO" id="GO:0006355">
    <property type="term" value="P:regulation of DNA-templated transcription"/>
    <property type="evidence" value="ECO:0007669"/>
    <property type="project" value="InterPro"/>
</dbReference>